<reference evidence="2 3" key="1">
    <citation type="submission" date="2016-10" db="EMBL/GenBank/DDBJ databases">
        <authorList>
            <person name="Varghese N."/>
            <person name="Submissions S."/>
        </authorList>
    </citation>
    <scope>NUCLEOTIDE SEQUENCE [LARGE SCALE GENOMIC DNA]</scope>
    <source>
        <strain evidence="2 3">DSM 19299</strain>
    </source>
</reference>
<feature type="transmembrane region" description="Helical" evidence="1">
    <location>
        <begin position="199"/>
        <end position="223"/>
    </location>
</feature>
<evidence type="ECO:0000313" key="2">
    <source>
        <dbReference type="EMBL" id="SDJ50451.1"/>
    </source>
</evidence>
<proteinExistence type="predicted"/>
<dbReference type="RefSeq" id="WP_089737925.1">
    <property type="nucleotide sequence ID" value="NZ_FNEG01000006.1"/>
</dbReference>
<keyword evidence="1" id="KW-0472">Membrane</keyword>
<accession>A0ABY0Q4C3</accession>
<feature type="transmembrane region" description="Helical" evidence="1">
    <location>
        <begin position="89"/>
        <end position="110"/>
    </location>
</feature>
<keyword evidence="3" id="KW-1185">Reference proteome</keyword>
<evidence type="ECO:0000256" key="1">
    <source>
        <dbReference type="SAM" id="Phobius"/>
    </source>
</evidence>
<sequence>MMNTVQESKITDYLVSKNLSLDIQIEIKDHMISQIMDLELEENLSFEEAFSKVKKSWKDEFTTTSYWMFFREPIPLIAKKVIREKYNNLLKKSFLAGLLFSGINILLIYLANNVNIYSLLFKGLNGMFLLALGVVWILNFKIRKYMKPDFKYKGKCLYTMYQQNMGLMLLCTLSMLQLLMKNGHYAYQFFREQNHADNLMVTITLLIPFLLQTGIIFTLFNFYEHKKNLLRMQNILTLHANG</sequence>
<keyword evidence="1" id="KW-0812">Transmembrane</keyword>
<keyword evidence="1" id="KW-1133">Transmembrane helix</keyword>
<comment type="caution">
    <text evidence="2">The sequence shown here is derived from an EMBL/GenBank/DDBJ whole genome shotgun (WGS) entry which is preliminary data.</text>
</comment>
<dbReference type="Proteomes" id="UP000199426">
    <property type="component" value="Unassembled WGS sequence"/>
</dbReference>
<feature type="transmembrane region" description="Helical" evidence="1">
    <location>
        <begin position="116"/>
        <end position="140"/>
    </location>
</feature>
<dbReference type="EMBL" id="FNEG01000006">
    <property type="protein sequence ID" value="SDJ50451.1"/>
    <property type="molecule type" value="Genomic_DNA"/>
</dbReference>
<protein>
    <submittedName>
        <fullName evidence="2">Uncharacterized protein</fullName>
    </submittedName>
</protein>
<evidence type="ECO:0000313" key="3">
    <source>
        <dbReference type="Proteomes" id="UP000199426"/>
    </source>
</evidence>
<name>A0ABY0Q4C3_CHRJE</name>
<gene>
    <name evidence="2" type="ORF">SAMN05421542_3604</name>
</gene>
<feature type="transmembrane region" description="Helical" evidence="1">
    <location>
        <begin position="161"/>
        <end position="179"/>
    </location>
</feature>
<organism evidence="2 3">
    <name type="scientific">Chryseobacterium jejuense</name>
    <dbReference type="NCBI Taxonomy" id="445960"/>
    <lineage>
        <taxon>Bacteria</taxon>
        <taxon>Pseudomonadati</taxon>
        <taxon>Bacteroidota</taxon>
        <taxon>Flavobacteriia</taxon>
        <taxon>Flavobacteriales</taxon>
        <taxon>Weeksellaceae</taxon>
        <taxon>Chryseobacterium group</taxon>
        <taxon>Chryseobacterium</taxon>
    </lineage>
</organism>